<evidence type="ECO:0000256" key="2">
    <source>
        <dbReference type="ARBA" id="ARBA00022448"/>
    </source>
</evidence>
<dbReference type="Proteomes" id="UP000218181">
    <property type="component" value="Unassembled WGS sequence"/>
</dbReference>
<dbReference type="PROSITE" id="PS00211">
    <property type="entry name" value="ABC_TRANSPORTER_1"/>
    <property type="match status" value="1"/>
</dbReference>
<keyword evidence="8" id="KW-1185">Reference proteome</keyword>
<evidence type="ECO:0000256" key="5">
    <source>
        <dbReference type="ARBA" id="ARBA00066388"/>
    </source>
</evidence>
<dbReference type="PANTHER" id="PTHR43117:SF4">
    <property type="entry name" value="OSMOPROTECTANT IMPORT ATP-BINDING PROTEIN OSMV"/>
    <property type="match status" value="1"/>
</dbReference>
<dbReference type="InterPro" id="IPR017871">
    <property type="entry name" value="ABC_transporter-like_CS"/>
</dbReference>
<sequence>MTITFKNITKDYGGKSVLKDINFTIESREFFVLAGSSGGGKTTLLKMINRLIEPTSGEIEIDGQSINSLNLRDLRLEIGYVLQQIALFPNMTVLENIGLIPQMQGWSKEKIRSRVEELLPLVGLSAEKYLSRYPHELSGGEAQRVGILRALAAEPKIILMDEPFSALDPISRKQLQQLVKKLQEELKITTVFVTHDMSEAMILADHIAIIKTGEIQQIASPKELLAHPANDYVASFFENFQEDLSQINLSDLTGLISDENIAITNNSTVSDAVKALRTYQKANESGEI</sequence>
<name>A0A2A5RKW4_9LACT</name>
<dbReference type="GO" id="GO:0005524">
    <property type="term" value="F:ATP binding"/>
    <property type="evidence" value="ECO:0007669"/>
    <property type="project" value="UniProtKB-KW"/>
</dbReference>
<evidence type="ECO:0000256" key="3">
    <source>
        <dbReference type="ARBA" id="ARBA00022741"/>
    </source>
</evidence>
<dbReference type="InterPro" id="IPR027417">
    <property type="entry name" value="P-loop_NTPase"/>
</dbReference>
<organism evidence="7 8">
    <name type="scientific">Lactococcus fujiensis JCM 16395</name>
    <dbReference type="NCBI Taxonomy" id="1291764"/>
    <lineage>
        <taxon>Bacteria</taxon>
        <taxon>Bacillati</taxon>
        <taxon>Bacillota</taxon>
        <taxon>Bacilli</taxon>
        <taxon>Lactobacillales</taxon>
        <taxon>Streptococcaceae</taxon>
        <taxon>Lactococcus</taxon>
    </lineage>
</organism>
<dbReference type="SMART" id="SM00382">
    <property type="entry name" value="AAA"/>
    <property type="match status" value="1"/>
</dbReference>
<dbReference type="STRING" id="1291764.GCA_001311235_01924"/>
<evidence type="ECO:0000259" key="6">
    <source>
        <dbReference type="PROSITE" id="PS50893"/>
    </source>
</evidence>
<dbReference type="AlphaFoldDB" id="A0A2A5RKW4"/>
<accession>A0A2A5RKW4</accession>
<evidence type="ECO:0000256" key="4">
    <source>
        <dbReference type="ARBA" id="ARBA00022840"/>
    </source>
</evidence>
<keyword evidence="2" id="KW-0813">Transport</keyword>
<comment type="similarity">
    <text evidence="1">Belongs to the ABC transporter superfamily.</text>
</comment>
<dbReference type="EC" id="7.6.2.9" evidence="5"/>
<dbReference type="GO" id="GO:0016887">
    <property type="term" value="F:ATP hydrolysis activity"/>
    <property type="evidence" value="ECO:0007669"/>
    <property type="project" value="InterPro"/>
</dbReference>
<comment type="caution">
    <text evidence="7">The sequence shown here is derived from an EMBL/GenBank/DDBJ whole genome shotgun (WGS) entry which is preliminary data.</text>
</comment>
<proteinExistence type="inferred from homology"/>
<evidence type="ECO:0000256" key="1">
    <source>
        <dbReference type="ARBA" id="ARBA00005417"/>
    </source>
</evidence>
<feature type="domain" description="ABC transporter" evidence="6">
    <location>
        <begin position="3"/>
        <end position="237"/>
    </location>
</feature>
<dbReference type="InterPro" id="IPR003439">
    <property type="entry name" value="ABC_transporter-like_ATP-bd"/>
</dbReference>
<dbReference type="SUPFAM" id="SSF52540">
    <property type="entry name" value="P-loop containing nucleoside triphosphate hydrolases"/>
    <property type="match status" value="1"/>
</dbReference>
<dbReference type="PROSITE" id="PS50893">
    <property type="entry name" value="ABC_TRANSPORTER_2"/>
    <property type="match status" value="1"/>
</dbReference>
<evidence type="ECO:0000313" key="8">
    <source>
        <dbReference type="Proteomes" id="UP000218181"/>
    </source>
</evidence>
<keyword evidence="4" id="KW-0067">ATP-binding</keyword>
<gene>
    <name evidence="7" type="ORF">RT41_GL001666</name>
</gene>
<dbReference type="EMBL" id="JXJU01000006">
    <property type="protein sequence ID" value="PCR99860.1"/>
    <property type="molecule type" value="Genomic_DNA"/>
</dbReference>
<keyword evidence="3" id="KW-0547">Nucleotide-binding</keyword>
<dbReference type="FunFam" id="3.40.50.300:FF:000425">
    <property type="entry name" value="Probable ABC transporter, ATP-binding subunit"/>
    <property type="match status" value="1"/>
</dbReference>
<dbReference type="PANTHER" id="PTHR43117">
    <property type="entry name" value="OSMOPROTECTANT IMPORT ATP-BINDING PROTEIN OSMV"/>
    <property type="match status" value="1"/>
</dbReference>
<dbReference type="RefSeq" id="WP_096818202.1">
    <property type="nucleotide sequence ID" value="NZ_JXJU01000006.1"/>
</dbReference>
<reference evidence="7 8" key="1">
    <citation type="submission" date="2014-12" db="EMBL/GenBank/DDBJ databases">
        <title>Draft genome sequences of 10 type strains of Lactococcus.</title>
        <authorList>
            <person name="Sun Z."/>
            <person name="Zhong Z."/>
            <person name="Liu W."/>
            <person name="Zhang W."/>
            <person name="Zhang H."/>
        </authorList>
    </citation>
    <scope>NUCLEOTIDE SEQUENCE [LARGE SCALE GENOMIC DNA]</scope>
    <source>
        <strain evidence="7 8">JCM 16395</strain>
    </source>
</reference>
<dbReference type="Gene3D" id="3.40.50.300">
    <property type="entry name" value="P-loop containing nucleotide triphosphate hydrolases"/>
    <property type="match status" value="1"/>
</dbReference>
<protein>
    <recommendedName>
        <fullName evidence="5">ABC-type quaternary amine transporter</fullName>
        <ecNumber evidence="5">7.6.2.9</ecNumber>
    </recommendedName>
</protein>
<evidence type="ECO:0000313" key="7">
    <source>
        <dbReference type="EMBL" id="PCR99860.1"/>
    </source>
</evidence>
<dbReference type="Pfam" id="PF00005">
    <property type="entry name" value="ABC_tran"/>
    <property type="match status" value="1"/>
</dbReference>
<dbReference type="InterPro" id="IPR003593">
    <property type="entry name" value="AAA+_ATPase"/>
</dbReference>
<dbReference type="OrthoDB" id="9802264at2"/>
<dbReference type="GO" id="GO:0015418">
    <property type="term" value="F:ABC-type quaternary ammonium compound transporting activity"/>
    <property type="evidence" value="ECO:0007669"/>
    <property type="project" value="UniProtKB-EC"/>
</dbReference>